<organism evidence="1 2">
    <name type="scientific">Irpex rosettiformis</name>
    <dbReference type="NCBI Taxonomy" id="378272"/>
    <lineage>
        <taxon>Eukaryota</taxon>
        <taxon>Fungi</taxon>
        <taxon>Dikarya</taxon>
        <taxon>Basidiomycota</taxon>
        <taxon>Agaricomycotina</taxon>
        <taxon>Agaricomycetes</taxon>
        <taxon>Polyporales</taxon>
        <taxon>Irpicaceae</taxon>
        <taxon>Irpex</taxon>
    </lineage>
</organism>
<dbReference type="EMBL" id="MU274911">
    <property type="protein sequence ID" value="KAI0089092.1"/>
    <property type="molecule type" value="Genomic_DNA"/>
</dbReference>
<evidence type="ECO:0000313" key="1">
    <source>
        <dbReference type="EMBL" id="KAI0089092.1"/>
    </source>
</evidence>
<accession>A0ACB8U3Y8</accession>
<comment type="caution">
    <text evidence="1">The sequence shown here is derived from an EMBL/GenBank/DDBJ whole genome shotgun (WGS) entry which is preliminary data.</text>
</comment>
<keyword evidence="1" id="KW-0378">Hydrolase</keyword>
<dbReference type="Proteomes" id="UP001055072">
    <property type="component" value="Unassembled WGS sequence"/>
</dbReference>
<reference evidence="1" key="1">
    <citation type="journal article" date="2021" name="Environ. Microbiol.">
        <title>Gene family expansions and transcriptome signatures uncover fungal adaptations to wood decay.</title>
        <authorList>
            <person name="Hage H."/>
            <person name="Miyauchi S."/>
            <person name="Viragh M."/>
            <person name="Drula E."/>
            <person name="Min B."/>
            <person name="Chaduli D."/>
            <person name="Navarro D."/>
            <person name="Favel A."/>
            <person name="Norest M."/>
            <person name="Lesage-Meessen L."/>
            <person name="Balint B."/>
            <person name="Merenyi Z."/>
            <person name="de Eugenio L."/>
            <person name="Morin E."/>
            <person name="Martinez A.T."/>
            <person name="Baldrian P."/>
            <person name="Stursova M."/>
            <person name="Martinez M.J."/>
            <person name="Novotny C."/>
            <person name="Magnuson J.K."/>
            <person name="Spatafora J.W."/>
            <person name="Maurice S."/>
            <person name="Pangilinan J."/>
            <person name="Andreopoulos W."/>
            <person name="LaButti K."/>
            <person name="Hundley H."/>
            <person name="Na H."/>
            <person name="Kuo A."/>
            <person name="Barry K."/>
            <person name="Lipzen A."/>
            <person name="Henrissat B."/>
            <person name="Riley R."/>
            <person name="Ahrendt S."/>
            <person name="Nagy L.G."/>
            <person name="Grigoriev I.V."/>
            <person name="Martin F."/>
            <person name="Rosso M.N."/>
        </authorList>
    </citation>
    <scope>NUCLEOTIDE SEQUENCE</scope>
    <source>
        <strain evidence="1">CBS 384.51</strain>
    </source>
</reference>
<gene>
    <name evidence="1" type="ORF">BDY19DRAFT_985092</name>
</gene>
<protein>
    <submittedName>
        <fullName evidence="1">Metallo-dependent hydrolase</fullName>
    </submittedName>
</protein>
<evidence type="ECO:0000313" key="2">
    <source>
        <dbReference type="Proteomes" id="UP001055072"/>
    </source>
</evidence>
<name>A0ACB8U3Y8_9APHY</name>
<sequence>MGTAYLLKDGTVATWTDNGAKTYKADVLIEGSTITEIAENISPRPGVETIDCKNKWISPGFIDTHRHVWMTVLRGNQDDWLLTEYLVKNSWTIQPAVTPDDVRIGQLAGCLEALHQGVTTILDHFHASNSPEHAEAVLDATIQSGARVVWAPARQSPPTELFPELRFDNEVDTLKWQVEKLKEWGARDGGKLSKDGRVVLGLSYDVVGSGGDNTIHQEINKLARSIPVQVITAHVVKGPRIFDYRDAGLLGPDIVFSHCNELWDHPEPDDEMWAVMKNNGCAIASTPVDELGMAHGLPVAFEAVKRGVKCGLGADCLSINSGDMFGQMRTALQFTRGMSHENIHKAKQTPPLHNEYNSRDAFRLGTLGGAEALNLADQIGTIEVGKKADLLIFNALSTNLAGIRDPFNGIVFHASDADIITVFVDGEILKRDGKLTKFEWAMVAQELVERADILRERFSDTVLEERWQKHYAKSGGPTSWTK</sequence>
<proteinExistence type="predicted"/>
<keyword evidence="2" id="KW-1185">Reference proteome</keyword>